<evidence type="ECO:0000256" key="1">
    <source>
        <dbReference type="SAM" id="MobiDB-lite"/>
    </source>
</evidence>
<reference evidence="2 3" key="1">
    <citation type="submission" date="2020-08" db="EMBL/GenBank/DDBJ databases">
        <title>Sequencing the genomes of 1000 actinobacteria strains.</title>
        <authorList>
            <person name="Klenk H.-P."/>
        </authorList>
    </citation>
    <scope>NUCLEOTIDE SEQUENCE [LARGE SCALE GENOMIC DNA]</scope>
    <source>
        <strain evidence="2 3">DSM 20419</strain>
    </source>
</reference>
<dbReference type="RefSeq" id="WP_183623460.1">
    <property type="nucleotide sequence ID" value="NZ_JACHWJ010000001.1"/>
</dbReference>
<organism evidence="2 3">
    <name type="scientific">Pseudoclavibacter helvolus</name>
    <dbReference type="NCBI Taxonomy" id="255205"/>
    <lineage>
        <taxon>Bacteria</taxon>
        <taxon>Bacillati</taxon>
        <taxon>Actinomycetota</taxon>
        <taxon>Actinomycetes</taxon>
        <taxon>Micrococcales</taxon>
        <taxon>Microbacteriaceae</taxon>
        <taxon>Pseudoclavibacter</taxon>
    </lineage>
</organism>
<dbReference type="EMBL" id="JACHWJ010000001">
    <property type="protein sequence ID" value="MBB2956979.1"/>
    <property type="molecule type" value="Genomic_DNA"/>
</dbReference>
<dbReference type="InterPro" id="IPR027417">
    <property type="entry name" value="P-loop_NTPase"/>
</dbReference>
<evidence type="ECO:0000313" key="2">
    <source>
        <dbReference type="EMBL" id="MBB2956979.1"/>
    </source>
</evidence>
<accession>A0A7W4UM34</accession>
<dbReference type="Gene3D" id="3.40.50.300">
    <property type="entry name" value="P-loop containing nucleotide triphosphate hydrolases"/>
    <property type="match status" value="1"/>
</dbReference>
<evidence type="ECO:0000313" key="3">
    <source>
        <dbReference type="Proteomes" id="UP000545286"/>
    </source>
</evidence>
<proteinExistence type="predicted"/>
<name>A0A7W4UM34_9MICO</name>
<evidence type="ECO:0008006" key="4">
    <source>
        <dbReference type="Google" id="ProtNLM"/>
    </source>
</evidence>
<feature type="compositionally biased region" description="Low complexity" evidence="1">
    <location>
        <begin position="515"/>
        <end position="524"/>
    </location>
</feature>
<protein>
    <recommendedName>
        <fullName evidence="4">Terminase</fullName>
    </recommendedName>
</protein>
<gene>
    <name evidence="2" type="ORF">FHX72_001091</name>
</gene>
<sequence>MPSSSAKPAPREQLLGLQEPRVRTLPLSRVDTLLDDVLDLCDLAGVRCDEWQEGALEAITSIDDDEQWAATEFGILVSRQQGKGNILLPYEIAHLFLWPREDGAPKLIGHTAHEGPTAREAFRRARRAILASPILRAQLVGGGKQTAQGVTGISTGNGNWAIELSNGNRLVFFTRTGAAGVGMSFDVLIVDEAQHSPLTILEALLPTTDASPNKQVLFTGTVPKEDQDGEYFEGLRDRGRLGGFDRTGWIEHTPVGSDDPKLAKLINLGDPQVWREGNPGLGIRLAWKTVQDDWDRMGQTSPEAFARQRLSIWPGHEEETAEKLPELDLEVWKRHAREDAGVVGDGAVIALALGRGGGYATIGKAVRIDSESIAVEHHKTAAGTRWVAGDVKALKAELGNALVVVDPKNAAAVLSALDEAKVKYLPMNLDEIAAAHSLFLEYSNAGLVPHRPQEEVTLSLQLATTRNIGRAGVTWEQSDPTKPVTQAQAVTWAHWGVLKSEAAPKKDTPPPPPKAAAVARAEVAPSEDNLATTQF</sequence>
<dbReference type="Proteomes" id="UP000545286">
    <property type="component" value="Unassembled WGS sequence"/>
</dbReference>
<feature type="region of interest" description="Disordered" evidence="1">
    <location>
        <begin position="499"/>
        <end position="535"/>
    </location>
</feature>
<dbReference type="AlphaFoldDB" id="A0A7W4UM34"/>
<comment type="caution">
    <text evidence="2">The sequence shown here is derived from an EMBL/GenBank/DDBJ whole genome shotgun (WGS) entry which is preliminary data.</text>
</comment>
<keyword evidence="3" id="KW-1185">Reference proteome</keyword>